<evidence type="ECO:0000313" key="2">
    <source>
        <dbReference type="Proteomes" id="UP001170959"/>
    </source>
</evidence>
<name>A0AAJ1V959_9FLAO</name>
<organism evidence="1 2">
    <name type="scientific">Empedobacter brevis</name>
    <dbReference type="NCBI Taxonomy" id="247"/>
    <lineage>
        <taxon>Bacteria</taxon>
        <taxon>Pseudomonadati</taxon>
        <taxon>Bacteroidota</taxon>
        <taxon>Flavobacteriia</taxon>
        <taxon>Flavobacteriales</taxon>
        <taxon>Weeksellaceae</taxon>
        <taxon>Empedobacter</taxon>
    </lineage>
</organism>
<comment type="caution">
    <text evidence="1">The sequence shown here is derived from an EMBL/GenBank/DDBJ whole genome shotgun (WGS) entry which is preliminary data.</text>
</comment>
<evidence type="ECO:0000313" key="1">
    <source>
        <dbReference type="EMBL" id="MDM1073652.1"/>
    </source>
</evidence>
<reference evidence="1" key="2">
    <citation type="journal article" date="2022" name="Sci. Total Environ.">
        <title>Prevalence, transmission, and molecular epidemiology of tet(X)-positive bacteria among humans, animals, and environmental niches in China: An epidemiological, and genomic-based study.</title>
        <authorList>
            <person name="Dong N."/>
            <person name="Zeng Y."/>
            <person name="Cai C."/>
            <person name="Sun C."/>
            <person name="Lu J."/>
            <person name="Liu C."/>
            <person name="Zhou H."/>
            <person name="Sun Q."/>
            <person name="Shu L."/>
            <person name="Wang H."/>
            <person name="Wang Y."/>
            <person name="Wang S."/>
            <person name="Wu C."/>
            <person name="Chan E.W."/>
            <person name="Chen G."/>
            <person name="Shen Z."/>
            <person name="Chen S."/>
            <person name="Zhang R."/>
        </authorList>
    </citation>
    <scope>NUCLEOTIDE SEQUENCE</scope>
    <source>
        <strain evidence="1">R655-4</strain>
    </source>
</reference>
<protein>
    <submittedName>
        <fullName evidence="1">Uncharacterized protein</fullName>
    </submittedName>
</protein>
<gene>
    <name evidence="1" type="ORF">HX001_14275</name>
</gene>
<accession>A0AAJ1V959</accession>
<reference evidence="1" key="1">
    <citation type="submission" date="2020-06" db="EMBL/GenBank/DDBJ databases">
        <authorList>
            <person name="Dong N."/>
        </authorList>
    </citation>
    <scope>NUCLEOTIDE SEQUENCE</scope>
    <source>
        <strain evidence="1">R655-4</strain>
    </source>
</reference>
<sequence>MKRKIYIPRNAEVEFYFMQMKPKSFKTIDGQLKAFFELKAFNNNFRDHNLSLGIYFNYNENAIDEHFPNYRYTELESLYKIELLEYESEYIFSEKVQAKILQIARSITPRKYTEINNLNVFLKTLSK</sequence>
<dbReference type="Proteomes" id="UP001170959">
    <property type="component" value="Unassembled WGS sequence"/>
</dbReference>
<dbReference type="AlphaFoldDB" id="A0AAJ1V959"/>
<dbReference type="RefSeq" id="WP_286494095.1">
    <property type="nucleotide sequence ID" value="NZ_JACAGJ010000008.1"/>
</dbReference>
<dbReference type="EMBL" id="JACAGJ010000008">
    <property type="protein sequence ID" value="MDM1073652.1"/>
    <property type="molecule type" value="Genomic_DNA"/>
</dbReference>
<proteinExistence type="predicted"/>